<reference evidence="2 3" key="1">
    <citation type="journal article" date="2025" name="Microbiol. Resour. Announc.">
        <title>Draft genome sequences for Neonectria magnoliae and Neonectria punicea, canker pathogens of Liriodendron tulipifera and Acer saccharum in West Virginia.</title>
        <authorList>
            <person name="Petronek H.M."/>
            <person name="Kasson M.T."/>
            <person name="Metheny A.M."/>
            <person name="Stauder C.M."/>
            <person name="Lovett B."/>
            <person name="Lynch S.C."/>
            <person name="Garnas J.R."/>
            <person name="Kasson L.R."/>
            <person name="Stajich J.E."/>
        </authorList>
    </citation>
    <scope>NUCLEOTIDE SEQUENCE [LARGE SCALE GENOMIC DNA]</scope>
    <source>
        <strain evidence="2 3">NRRL 64653</strain>
    </source>
</reference>
<feature type="compositionally biased region" description="Basic and acidic residues" evidence="1">
    <location>
        <begin position="703"/>
        <end position="712"/>
    </location>
</feature>
<proteinExistence type="predicted"/>
<feature type="region of interest" description="Disordered" evidence="1">
    <location>
        <begin position="703"/>
        <end position="734"/>
    </location>
</feature>
<feature type="compositionally biased region" description="Basic and acidic residues" evidence="1">
    <location>
        <begin position="73"/>
        <end position="82"/>
    </location>
</feature>
<sequence length="752" mass="81421">MPSPYSDNLYSAADPSDDEADALSPTDGYFHASSPDPASSSSHPHGPYHRSAASVPRVPNVFVEDPTWADPGPKAREAEAERALLNSSSTAAEEPGWSSTCGSAGYQASTSPTGHHHRRSVEEEHSPYSSLDHQVASTYTGHQAPGVATTLLPHHSDAPPAYTPSPTSPPTTGYQTFAPSNSTMGLPEEQQRLIPRDPESMGDQPTAPGPTRWQRFKGFVTSFVTSFDLRKKLRTALGVLVVFSVIIILFSSFTPQREHNHPDIVDNTPVKKPDMDHTDLIWNPSGGCLNRNLKHFRSTLIVEMNYARNLTIEQTMEKEDNGISGWTPSVSGEVALRPTEKGSPGTIELEVIYNDDKLDLRIDYDKTTQIYKIVTPRKVKWNSGSDGPCIQIRATVWVPRDSILNSFKIDTLHLDVAIREGLILGVTNPTVIHSMIGDIKSPAPKDDKTPNGKDAIVPYTLATREIHISTTTGDVKGWYPLYDVLDISTKSGDVSARVGPKPANPQGVRPAVLKVHSVSGGIAVQEPFDRAASAARPDKKFPPRDYIVDMATASGDISADVAVSSRAEFSSQSGDLKLRLWPVLDSGLLKRGGGPETPVLKTDTKSGYTHVALLEPLWTSLATIGESIPPETGNDGGEPYIIPPPEKRSTDDNAFAVNDTPALSCLTSKHSSMSGNIKLQYPSSWEGKLLAATMSGNQAVRGDGLEVDHESDGPWSKRTRGHKGTGHSRLDIDSMSGDEDVLIGREFGSRAW</sequence>
<gene>
    <name evidence="2" type="ORF">QQX98_010785</name>
</gene>
<accession>A0ABR1GNK6</accession>
<name>A0ABR1GNK6_9HYPO</name>
<dbReference type="EMBL" id="JAZAVJ010000245">
    <property type="protein sequence ID" value="KAK7403464.1"/>
    <property type="molecule type" value="Genomic_DNA"/>
</dbReference>
<feature type="compositionally biased region" description="Low complexity" evidence="1">
    <location>
        <begin position="31"/>
        <end position="51"/>
    </location>
</feature>
<feature type="region of interest" description="Disordered" evidence="1">
    <location>
        <begin position="146"/>
        <end position="172"/>
    </location>
</feature>
<dbReference type="Proteomes" id="UP001498476">
    <property type="component" value="Unassembled WGS sequence"/>
</dbReference>
<feature type="compositionally biased region" description="Polar residues" evidence="1">
    <location>
        <begin position="85"/>
        <end position="113"/>
    </location>
</feature>
<organism evidence="2 3">
    <name type="scientific">Neonectria punicea</name>
    <dbReference type="NCBI Taxonomy" id="979145"/>
    <lineage>
        <taxon>Eukaryota</taxon>
        <taxon>Fungi</taxon>
        <taxon>Dikarya</taxon>
        <taxon>Ascomycota</taxon>
        <taxon>Pezizomycotina</taxon>
        <taxon>Sordariomycetes</taxon>
        <taxon>Hypocreomycetidae</taxon>
        <taxon>Hypocreales</taxon>
        <taxon>Nectriaceae</taxon>
        <taxon>Neonectria</taxon>
    </lineage>
</organism>
<evidence type="ECO:0008006" key="4">
    <source>
        <dbReference type="Google" id="ProtNLM"/>
    </source>
</evidence>
<keyword evidence="3" id="KW-1185">Reference proteome</keyword>
<feature type="compositionally biased region" description="Basic residues" evidence="1">
    <location>
        <begin position="717"/>
        <end position="726"/>
    </location>
</feature>
<evidence type="ECO:0000256" key="1">
    <source>
        <dbReference type="SAM" id="MobiDB-lite"/>
    </source>
</evidence>
<comment type="caution">
    <text evidence="2">The sequence shown here is derived from an EMBL/GenBank/DDBJ whole genome shotgun (WGS) entry which is preliminary data.</text>
</comment>
<evidence type="ECO:0000313" key="3">
    <source>
        <dbReference type="Proteomes" id="UP001498476"/>
    </source>
</evidence>
<feature type="region of interest" description="Disordered" evidence="1">
    <location>
        <begin position="1"/>
        <end position="130"/>
    </location>
</feature>
<protein>
    <recommendedName>
        <fullName evidence="4">Adhesin domain-containing protein</fullName>
    </recommendedName>
</protein>
<evidence type="ECO:0000313" key="2">
    <source>
        <dbReference type="EMBL" id="KAK7403464.1"/>
    </source>
</evidence>